<dbReference type="GO" id="GO:0006508">
    <property type="term" value="P:proteolysis"/>
    <property type="evidence" value="ECO:0007669"/>
    <property type="project" value="UniProtKB-KW"/>
</dbReference>
<dbReference type="Proteomes" id="UP000006753">
    <property type="component" value="Unassembled WGS sequence"/>
</dbReference>
<dbReference type="OMA" id="AMIMFMK"/>
<keyword evidence="6" id="KW-0788">Thiol protease</keyword>
<feature type="compositionally biased region" description="Polar residues" evidence="7">
    <location>
        <begin position="536"/>
        <end position="561"/>
    </location>
</feature>
<evidence type="ECO:0000313" key="10">
    <source>
        <dbReference type="Proteomes" id="UP000006753"/>
    </source>
</evidence>
<dbReference type="KEGG" id="mbe:MBM_00043"/>
<sequence length="852" mass="92794">MPPDVGRRRPHNQYQHHQPHPHPPHPQQYPPPPMYSNNYMQAYGNAAYYPQPMPPQYHNAPMPHQYAPYPQPPFVRSPPPMQHFVPAPLPQPQQQPPYPRPQQSPAVVPTHQAPPPQAPSSTTSSHTVPAPMTPPTPQTALSVAPSSPEQEFSSKTSFRAPLPWLSRPDLSWPARKARKKRKAVPRTAGSNTPTAAPEGARAEAGDVPDEFQEGNLQDEPVADLPAETEPTEETHVRSQTPSTGHPEEELSTNPTTPSSQQLGEITPAPSKPAQKSGGLVIPALPKIVKTTPEKKPDVQDEQSPVVDSALEVKTPVVVGTDTQEVKEASRAPAPKAWATPKSWTGLFNPAAASSQPISESGLATTAPGVVRTNAESLAEALRSFNAVTNNSKVTFLKPRGLVNTGNMCYMNSVLQVLIFCTPFFSFLDQVSKRAAHNFKSETPLIDAMILFLQEFPVIDSAKSVEQLKMRLKEGDLEQYGDPFTPDFVYNVINRLPRFSSMRRGHQQDAEEFLGFLLEGLHDECVLAMRNGSSNTNSAIATPNGPSSPVSETGSTQGSVSAKENGWLEVGPKQKAAVTRSSGTISTGSPVTKIFGGNLRSELRVPGLKDSVTLEPYQPLQLDIGAPNVNNIVDALKGLTRSEVLHGDFKSPKGPNVTATKQVFIETLPPVLILHLKRFQYDNAGGTQKIWKKVGYPLELEIPKEVFSRQKRAAYAHSGLPKYRLIAAVYHHGKNATGGHYTVDVRRQDGREWVRLDDTVIRRVRSEEVAAGGSEEDPKVLAAALDGHKKDGNGFAAIDGAEDEANQDGWKQASGTGKKWSAVANGASAPKAKSEKFSVKDNKVAYLLFYQKI</sequence>
<dbReference type="InterPro" id="IPR050164">
    <property type="entry name" value="Peptidase_C19"/>
</dbReference>
<dbReference type="GO" id="GO:0016579">
    <property type="term" value="P:protein deubiquitination"/>
    <property type="evidence" value="ECO:0007669"/>
    <property type="project" value="InterPro"/>
</dbReference>
<feature type="compositionally biased region" description="Polar residues" evidence="7">
    <location>
        <begin position="251"/>
        <end position="263"/>
    </location>
</feature>
<dbReference type="eggNOG" id="KOG1871">
    <property type="taxonomic scope" value="Eukaryota"/>
</dbReference>
<feature type="compositionally biased region" description="Basic residues" evidence="7">
    <location>
        <begin position="175"/>
        <end position="184"/>
    </location>
</feature>
<evidence type="ECO:0000256" key="1">
    <source>
        <dbReference type="ARBA" id="ARBA00000707"/>
    </source>
</evidence>
<feature type="compositionally biased region" description="Pro residues" evidence="7">
    <location>
        <begin position="24"/>
        <end position="34"/>
    </location>
</feature>
<comment type="catalytic activity">
    <reaction evidence="1">
        <text>Thiol-dependent hydrolysis of ester, thioester, amide, peptide and isopeptide bonds formed by the C-terminal Gly of ubiquitin (a 76-residue protein attached to proteins as an intracellular targeting signal).</text>
        <dbReference type="EC" id="3.4.19.12"/>
    </reaction>
</comment>
<dbReference type="InterPro" id="IPR038765">
    <property type="entry name" value="Papain-like_cys_pep_sf"/>
</dbReference>
<reference evidence="9 10" key="1">
    <citation type="journal article" date="2012" name="BMC Genomics">
        <title>Sequencing the genome of Marssonina brunnea reveals fungus-poplar co-evolution.</title>
        <authorList>
            <person name="Zhu S."/>
            <person name="Cao Y.-Z."/>
            <person name="Jiang C."/>
            <person name="Tan B.-Y."/>
            <person name="Wang Z."/>
            <person name="Feng S."/>
            <person name="Zhang L."/>
            <person name="Su X.-H."/>
            <person name="Brejova B."/>
            <person name="Vinar T."/>
            <person name="Xu M."/>
            <person name="Wang M.-X."/>
            <person name="Zhang S.-G."/>
            <person name="Huang M.-R."/>
            <person name="Wu R."/>
            <person name="Zhou Y."/>
        </authorList>
    </citation>
    <scope>NUCLEOTIDE SEQUENCE [LARGE SCALE GENOMIC DNA]</scope>
    <source>
        <strain evidence="9 10">MB_m1</strain>
    </source>
</reference>
<evidence type="ECO:0000256" key="7">
    <source>
        <dbReference type="SAM" id="MobiDB-lite"/>
    </source>
</evidence>
<keyword evidence="10" id="KW-1185">Reference proteome</keyword>
<dbReference type="GeneID" id="18755978"/>
<evidence type="ECO:0000256" key="5">
    <source>
        <dbReference type="ARBA" id="ARBA00022801"/>
    </source>
</evidence>
<gene>
    <name evidence="9" type="ORF">MBM_00043</name>
</gene>
<evidence type="ECO:0000313" key="9">
    <source>
        <dbReference type="EMBL" id="EKD20930.1"/>
    </source>
</evidence>
<feature type="compositionally biased region" description="Polar residues" evidence="7">
    <location>
        <begin position="140"/>
        <end position="157"/>
    </location>
</feature>
<feature type="compositionally biased region" description="Low complexity" evidence="7">
    <location>
        <begin position="119"/>
        <end position="130"/>
    </location>
</feature>
<dbReference type="InterPro" id="IPR001394">
    <property type="entry name" value="Peptidase_C19_UCH"/>
</dbReference>
<dbReference type="Pfam" id="PF00443">
    <property type="entry name" value="UCH"/>
    <property type="match status" value="1"/>
</dbReference>
<dbReference type="OrthoDB" id="429671at2759"/>
<dbReference type="EC" id="3.4.19.12" evidence="2"/>
<dbReference type="HOGENOM" id="CLU_008279_3_0_1"/>
<dbReference type="PROSITE" id="PS50235">
    <property type="entry name" value="USP_3"/>
    <property type="match status" value="1"/>
</dbReference>
<dbReference type="AlphaFoldDB" id="K1WTD7"/>
<dbReference type="PANTHER" id="PTHR24006:SF687">
    <property type="entry name" value="UBIQUITIN CARBOXYL-TERMINAL HYDROLASE 10"/>
    <property type="match status" value="1"/>
</dbReference>
<accession>K1WTD7</accession>
<dbReference type="PROSITE" id="PS00972">
    <property type="entry name" value="USP_1"/>
    <property type="match status" value="1"/>
</dbReference>
<feature type="region of interest" description="Disordered" evidence="7">
    <location>
        <begin position="1"/>
        <end position="284"/>
    </location>
</feature>
<dbReference type="GO" id="GO:0004843">
    <property type="term" value="F:cysteine-type deubiquitinase activity"/>
    <property type="evidence" value="ECO:0007669"/>
    <property type="project" value="UniProtKB-EC"/>
</dbReference>
<evidence type="ECO:0000256" key="4">
    <source>
        <dbReference type="ARBA" id="ARBA00022786"/>
    </source>
</evidence>
<dbReference type="GO" id="GO:0005829">
    <property type="term" value="C:cytosol"/>
    <property type="evidence" value="ECO:0007669"/>
    <property type="project" value="TreeGrafter"/>
</dbReference>
<evidence type="ECO:0000256" key="3">
    <source>
        <dbReference type="ARBA" id="ARBA00022670"/>
    </source>
</evidence>
<protein>
    <recommendedName>
        <fullName evidence="2">ubiquitinyl hydrolase 1</fullName>
        <ecNumber evidence="2">3.4.19.12</ecNumber>
    </recommendedName>
</protein>
<name>K1WTD7_MARBU</name>
<evidence type="ECO:0000259" key="8">
    <source>
        <dbReference type="PROSITE" id="PS50235"/>
    </source>
</evidence>
<dbReference type="STRING" id="1072389.K1WTD7"/>
<keyword evidence="5 9" id="KW-0378">Hydrolase</keyword>
<dbReference type="InterPro" id="IPR028889">
    <property type="entry name" value="USP"/>
</dbReference>
<feature type="domain" description="USP" evidence="8">
    <location>
        <begin position="399"/>
        <end position="785"/>
    </location>
</feature>
<dbReference type="PANTHER" id="PTHR24006">
    <property type="entry name" value="UBIQUITIN CARBOXYL-TERMINAL HYDROLASE"/>
    <property type="match status" value="1"/>
</dbReference>
<evidence type="ECO:0000256" key="6">
    <source>
        <dbReference type="ARBA" id="ARBA00022807"/>
    </source>
</evidence>
<keyword evidence="3" id="KW-0645">Protease</keyword>
<keyword evidence="4" id="KW-0833">Ubl conjugation pathway</keyword>
<organism evidence="9 10">
    <name type="scientific">Marssonina brunnea f. sp. multigermtubi (strain MB_m1)</name>
    <name type="common">Marssonina leaf spot fungus</name>
    <dbReference type="NCBI Taxonomy" id="1072389"/>
    <lineage>
        <taxon>Eukaryota</taxon>
        <taxon>Fungi</taxon>
        <taxon>Dikarya</taxon>
        <taxon>Ascomycota</taxon>
        <taxon>Pezizomycotina</taxon>
        <taxon>Leotiomycetes</taxon>
        <taxon>Helotiales</taxon>
        <taxon>Drepanopezizaceae</taxon>
        <taxon>Drepanopeziza</taxon>
    </lineage>
</organism>
<dbReference type="InParanoid" id="K1WTD7"/>
<dbReference type="EMBL" id="JH921428">
    <property type="protein sequence ID" value="EKD20930.1"/>
    <property type="molecule type" value="Genomic_DNA"/>
</dbReference>
<dbReference type="Gene3D" id="3.90.70.10">
    <property type="entry name" value="Cysteine proteinases"/>
    <property type="match status" value="1"/>
</dbReference>
<feature type="compositionally biased region" description="Pro residues" evidence="7">
    <location>
        <begin position="69"/>
        <end position="102"/>
    </location>
</feature>
<evidence type="ECO:0000256" key="2">
    <source>
        <dbReference type="ARBA" id="ARBA00012759"/>
    </source>
</evidence>
<proteinExistence type="predicted"/>
<dbReference type="FunCoup" id="K1WTD7">
    <property type="interactions" value="767"/>
</dbReference>
<dbReference type="SUPFAM" id="SSF54001">
    <property type="entry name" value="Cysteine proteinases"/>
    <property type="match status" value="1"/>
</dbReference>
<feature type="region of interest" description="Disordered" evidence="7">
    <location>
        <begin position="536"/>
        <end position="562"/>
    </location>
</feature>
<dbReference type="InterPro" id="IPR018200">
    <property type="entry name" value="USP_CS"/>
</dbReference>
<dbReference type="GO" id="GO:0005634">
    <property type="term" value="C:nucleus"/>
    <property type="evidence" value="ECO:0007669"/>
    <property type="project" value="TreeGrafter"/>
</dbReference>